<reference evidence="1" key="1">
    <citation type="submission" date="2020-02" db="EMBL/GenBank/DDBJ databases">
        <authorList>
            <person name="Meier V. D."/>
        </authorList>
    </citation>
    <scope>NUCLEOTIDE SEQUENCE</scope>
    <source>
        <strain evidence="1">AVDCRST_MAG84</strain>
    </source>
</reference>
<protein>
    <submittedName>
        <fullName evidence="1">Uncharacterized protein</fullName>
    </submittedName>
</protein>
<sequence>MARSQFFRLGMSKIITRLIPDGLAALVKLLKYIKAAHYFSKAPGFIPSQAD</sequence>
<proteinExistence type="predicted"/>
<evidence type="ECO:0000313" key="1">
    <source>
        <dbReference type="EMBL" id="CAA9358903.1"/>
    </source>
</evidence>
<name>A0A6J4MJ15_9CYAN</name>
<accession>A0A6J4MJ15</accession>
<dbReference type="EMBL" id="CADCTZ010000655">
    <property type="protein sequence ID" value="CAA9358903.1"/>
    <property type="molecule type" value="Genomic_DNA"/>
</dbReference>
<dbReference type="AlphaFoldDB" id="A0A6J4MJ15"/>
<organism evidence="1">
    <name type="scientific">uncultured Microcoleus sp</name>
    <dbReference type="NCBI Taxonomy" id="259945"/>
    <lineage>
        <taxon>Bacteria</taxon>
        <taxon>Bacillati</taxon>
        <taxon>Cyanobacteriota</taxon>
        <taxon>Cyanophyceae</taxon>
        <taxon>Oscillatoriophycideae</taxon>
        <taxon>Oscillatoriales</taxon>
        <taxon>Microcoleaceae</taxon>
        <taxon>Microcoleus</taxon>
        <taxon>environmental samples</taxon>
    </lineage>
</organism>
<gene>
    <name evidence="1" type="ORF">AVDCRST_MAG84-3343</name>
</gene>